<dbReference type="OrthoDB" id="45365at2759"/>
<feature type="region of interest" description="Disordered" evidence="7">
    <location>
        <begin position="513"/>
        <end position="697"/>
    </location>
</feature>
<reference evidence="8 9" key="1">
    <citation type="journal article" date="2019" name="Nat. Ecol. Evol.">
        <title>Megaphylogeny resolves global patterns of mushroom evolution.</title>
        <authorList>
            <person name="Varga T."/>
            <person name="Krizsan K."/>
            <person name="Foldi C."/>
            <person name="Dima B."/>
            <person name="Sanchez-Garcia M."/>
            <person name="Sanchez-Ramirez S."/>
            <person name="Szollosi G.J."/>
            <person name="Szarkandi J.G."/>
            <person name="Papp V."/>
            <person name="Albert L."/>
            <person name="Andreopoulos W."/>
            <person name="Angelini C."/>
            <person name="Antonin V."/>
            <person name="Barry K.W."/>
            <person name="Bougher N.L."/>
            <person name="Buchanan P."/>
            <person name="Buyck B."/>
            <person name="Bense V."/>
            <person name="Catcheside P."/>
            <person name="Chovatia M."/>
            <person name="Cooper J."/>
            <person name="Damon W."/>
            <person name="Desjardin D."/>
            <person name="Finy P."/>
            <person name="Geml J."/>
            <person name="Haridas S."/>
            <person name="Hughes K."/>
            <person name="Justo A."/>
            <person name="Karasinski D."/>
            <person name="Kautmanova I."/>
            <person name="Kiss B."/>
            <person name="Kocsube S."/>
            <person name="Kotiranta H."/>
            <person name="LaButti K.M."/>
            <person name="Lechner B.E."/>
            <person name="Liimatainen K."/>
            <person name="Lipzen A."/>
            <person name="Lukacs Z."/>
            <person name="Mihaltcheva S."/>
            <person name="Morgado L.N."/>
            <person name="Niskanen T."/>
            <person name="Noordeloos M.E."/>
            <person name="Ohm R.A."/>
            <person name="Ortiz-Santana B."/>
            <person name="Ovrebo C."/>
            <person name="Racz N."/>
            <person name="Riley R."/>
            <person name="Savchenko A."/>
            <person name="Shiryaev A."/>
            <person name="Soop K."/>
            <person name="Spirin V."/>
            <person name="Szebenyi C."/>
            <person name="Tomsovsky M."/>
            <person name="Tulloss R.E."/>
            <person name="Uehling J."/>
            <person name="Grigoriev I.V."/>
            <person name="Vagvolgyi C."/>
            <person name="Papp T."/>
            <person name="Martin F.M."/>
            <person name="Miettinen O."/>
            <person name="Hibbett D.S."/>
            <person name="Nagy L.G."/>
        </authorList>
    </citation>
    <scope>NUCLEOTIDE SEQUENCE [LARGE SCALE GENOMIC DNA]</scope>
    <source>
        <strain evidence="8 9">FP101781</strain>
    </source>
</reference>
<dbReference type="PANTHER" id="PTHR23244:SF456">
    <property type="entry name" value="MULTIPLE EPIDERMAL GROWTH FACTOR-LIKE DOMAINS PROTEIN 8"/>
    <property type="match status" value="1"/>
</dbReference>
<feature type="compositionally biased region" description="Polar residues" evidence="7">
    <location>
        <begin position="1247"/>
        <end position="1266"/>
    </location>
</feature>
<gene>
    <name evidence="8" type="ORF">FA13DRAFT_1785214</name>
</gene>
<dbReference type="InterPro" id="IPR006652">
    <property type="entry name" value="Kelch_1"/>
</dbReference>
<dbReference type="Pfam" id="PF24681">
    <property type="entry name" value="Kelch_KLHDC2_KLHL20_DRC7"/>
    <property type="match status" value="1"/>
</dbReference>
<comment type="subcellular location">
    <subcellularLocation>
        <location evidence="1">Cytoplasm</location>
    </subcellularLocation>
</comment>
<feature type="compositionally biased region" description="Polar residues" evidence="7">
    <location>
        <begin position="485"/>
        <end position="501"/>
    </location>
</feature>
<dbReference type="SUPFAM" id="SSF117281">
    <property type="entry name" value="Kelch motif"/>
    <property type="match status" value="1"/>
</dbReference>
<organism evidence="8 9">
    <name type="scientific">Coprinellus micaceus</name>
    <name type="common">Glistening ink-cap mushroom</name>
    <name type="synonym">Coprinus micaceus</name>
    <dbReference type="NCBI Taxonomy" id="71717"/>
    <lineage>
        <taxon>Eukaryota</taxon>
        <taxon>Fungi</taxon>
        <taxon>Dikarya</taxon>
        <taxon>Basidiomycota</taxon>
        <taxon>Agaricomycotina</taxon>
        <taxon>Agaricomycetes</taxon>
        <taxon>Agaricomycetidae</taxon>
        <taxon>Agaricales</taxon>
        <taxon>Agaricineae</taxon>
        <taxon>Psathyrellaceae</taxon>
        <taxon>Coprinellus</taxon>
    </lineage>
</organism>
<evidence type="ECO:0000256" key="1">
    <source>
        <dbReference type="ARBA" id="ARBA00004496"/>
    </source>
</evidence>
<feature type="region of interest" description="Disordered" evidence="7">
    <location>
        <begin position="1239"/>
        <end position="1270"/>
    </location>
</feature>
<comment type="caution">
    <text evidence="8">The sequence shown here is derived from an EMBL/GenBank/DDBJ whole genome shotgun (WGS) entry which is preliminary data.</text>
</comment>
<dbReference type="GO" id="GO:0061245">
    <property type="term" value="P:establishment or maintenance of bipolar cell polarity"/>
    <property type="evidence" value="ECO:0007669"/>
    <property type="project" value="TreeGrafter"/>
</dbReference>
<feature type="compositionally biased region" description="Basic residues" evidence="7">
    <location>
        <begin position="1"/>
        <end position="11"/>
    </location>
</feature>
<dbReference type="Gene3D" id="2.120.10.80">
    <property type="entry name" value="Kelch-type beta propeller"/>
    <property type="match status" value="2"/>
</dbReference>
<feature type="compositionally biased region" description="Low complexity" evidence="7">
    <location>
        <begin position="77"/>
        <end position="105"/>
    </location>
</feature>
<keyword evidence="5 6" id="KW-0175">Coiled coil</keyword>
<sequence length="1486" mass="163254">MSFFSRRKHNHQPSQPAPQQPPPVTVAQTPSQALAQLSAQKQAGSPPNTADAASSSTGSVGNSGQGLDGMPPHLGHQQRPSLQQQQFPTQRAMSPQQQQQQGQPPTTSAPSRPANSQRPDRPGYPWSVRRLNLQPPNVLNKPGVVPPTSPSPSPFPRYGHALPASPTPGGELYLFGGLVREAARNDLYMIQTRDNAATLMQTAGEPPSPRVGHACALVSQVLIVWGGDTKMDGSQIQPRLEQDRLDDALYLLNINIREWTRVATAGPGPAGRYGHAVTMVGSRFFVFGGQVDGEFFNDLWAFDLNSLRTRAAWELYEPLTPEKPAQRTGHACITFEDRIIIFGGTDGSYHYNDTWSFDLKTRKWTELQCIGFIPSPREGHAAALVDDVIYIFGGRGVDGQDLSDLAAFKISNQRWYMFQNMGPSPSGRSGHAMASQGTKVWVLGGESFAPTQGEDPNSFHVLDTKHIRYPDPNRGPAPPTGVPPGSQNSARKPSLNQQNAPGPVLQQQLTQTVNGRSMSPAVDEDPRRAVSPNGPGARATLMKPNGIPSQLQSGAFASNTPPSSSAGYDTSANGKGKAPVRPRRDDDGEVLNEDSFDAATSESHHSSHGQHQQQVARAKSPASRAVSPEQQGQQYQQQSIMGGVNGVTGRSSPAIAGSSAPTGRASPLTTGRASPMTGRASPVVDIRSTKPAQPPEGYYAQQQIAAQNQALGSNGYARPGSRGHGGQGSVGNVAADLVRDLKAKEVEMDSLKRQMTWMKEALGRATKAGFVTAPPANDRDGSGSPTGSIDSGFGSGVLQGGIEEQGEQKYAELAMRFKQFRAQMQKLNRAKAGAAQETAFYRAKLAALEANDEGQLQKMERERISELERTVSGLMNERWAQDRKMTELTDSLALHTMVSEQSEARAHDAIKQCEKANEAYGRTVQLYNDLLDRYEEGEAKLRNTTDRLVQQSSLLEQREADENGLRSQVDELSVSKEQHVRALEQAKASLEAANNRADELDRQYQKSQERLHVLEADLAEMRSEVENRSVEAQTAREKLVDVENAWAKSREEADSLRALTTGGLGKLLDAHRDMKADEDRLMRGHSEKMQAVEAEAQQLRMLLREEAKKLVDLQEKSNEERKRNHEAELEQSQLRAQLVNLRAQLTRAIGDAGKLRKEVGEKESSLLDKAKTLSDANIRLGVLRQYLADNGINVDEDDVRPTSRANGATSPEVIHLEAKLAEKARQFESMEQQLSQMARKNRDAEAQVNQLSTQLNQARSTPSSNSGHDDRVVEEDYQIAVHYVKGTEKMMRKMRDELTKQKTTNQQLQAEIDARGGKSDRRRKVHAENKELRQRLDTLEKDLESLRDSLVSSQRESHDRLIQIEELQLDVERLQASLLIARGGHDETLTEKLSSENATLRRENEQLSHKIGLLLEVDPSGYGRRPMSGVSGRRMSTSSSENALAFEHLSNELDDWQRQLANTIGRRPLSGFEPSGNDGADRVPRS</sequence>
<proteinExistence type="predicted"/>
<dbReference type="STRING" id="71717.A0A4Y7TXP1"/>
<evidence type="ECO:0008006" key="10">
    <source>
        <dbReference type="Google" id="ProtNLM"/>
    </source>
</evidence>
<dbReference type="EMBL" id="QPFP01000002">
    <property type="protein sequence ID" value="TEB38940.1"/>
    <property type="molecule type" value="Genomic_DNA"/>
</dbReference>
<dbReference type="SMART" id="SM00612">
    <property type="entry name" value="Kelch"/>
    <property type="match status" value="2"/>
</dbReference>
<protein>
    <recommendedName>
        <fullName evidence="10">Cell polarity protein</fullName>
    </recommendedName>
</protein>
<feature type="compositionally biased region" description="Pro residues" evidence="7">
    <location>
        <begin position="473"/>
        <end position="482"/>
    </location>
</feature>
<feature type="compositionally biased region" description="Polar residues" evidence="7">
    <location>
        <begin position="547"/>
        <end position="573"/>
    </location>
</feature>
<feature type="region of interest" description="Disordered" evidence="7">
    <location>
        <begin position="1299"/>
        <end position="1332"/>
    </location>
</feature>
<dbReference type="GO" id="GO:0051285">
    <property type="term" value="C:cell cortex of cell tip"/>
    <property type="evidence" value="ECO:0007669"/>
    <property type="project" value="TreeGrafter"/>
</dbReference>
<name>A0A4Y7TXP1_COPMI</name>
<feature type="region of interest" description="Disordered" evidence="7">
    <location>
        <begin position="1"/>
        <end position="129"/>
    </location>
</feature>
<evidence type="ECO:0000256" key="7">
    <source>
        <dbReference type="SAM" id="MobiDB-lite"/>
    </source>
</evidence>
<feature type="compositionally biased region" description="Acidic residues" evidence="7">
    <location>
        <begin position="587"/>
        <end position="596"/>
    </location>
</feature>
<feature type="coiled-coil region" evidence="6">
    <location>
        <begin position="976"/>
        <end position="1038"/>
    </location>
</feature>
<evidence type="ECO:0000256" key="4">
    <source>
        <dbReference type="ARBA" id="ARBA00022737"/>
    </source>
</evidence>
<feature type="coiled-coil region" evidence="6">
    <location>
        <begin position="810"/>
        <end position="947"/>
    </location>
</feature>
<feature type="region of interest" description="Disordered" evidence="7">
    <location>
        <begin position="1464"/>
        <end position="1486"/>
    </location>
</feature>
<evidence type="ECO:0000313" key="8">
    <source>
        <dbReference type="EMBL" id="TEB38940.1"/>
    </source>
</evidence>
<evidence type="ECO:0000256" key="5">
    <source>
        <dbReference type="ARBA" id="ARBA00023054"/>
    </source>
</evidence>
<evidence type="ECO:0000313" key="9">
    <source>
        <dbReference type="Proteomes" id="UP000298030"/>
    </source>
</evidence>
<keyword evidence="4" id="KW-0677">Repeat</keyword>
<dbReference type="FunFam" id="2.120.10.80:FF:000049">
    <property type="entry name" value="Cell polarity protein (Tea1)"/>
    <property type="match status" value="1"/>
</dbReference>
<dbReference type="PANTHER" id="PTHR23244">
    <property type="entry name" value="KELCH REPEAT DOMAIN"/>
    <property type="match status" value="1"/>
</dbReference>
<dbReference type="InterPro" id="IPR015915">
    <property type="entry name" value="Kelch-typ_b-propeller"/>
</dbReference>
<feature type="compositionally biased region" description="Polar residues" evidence="7">
    <location>
        <begin position="106"/>
        <end position="117"/>
    </location>
</feature>
<keyword evidence="9" id="KW-1185">Reference proteome</keyword>
<evidence type="ECO:0000256" key="2">
    <source>
        <dbReference type="ARBA" id="ARBA00022441"/>
    </source>
</evidence>
<accession>A0A4Y7TXP1</accession>
<dbReference type="Proteomes" id="UP000298030">
    <property type="component" value="Unassembled WGS sequence"/>
</dbReference>
<evidence type="ECO:0000256" key="6">
    <source>
        <dbReference type="SAM" id="Coils"/>
    </source>
</evidence>
<feature type="coiled-coil region" evidence="6">
    <location>
        <begin position="1082"/>
        <end position="1144"/>
    </location>
</feature>
<feature type="coiled-coil region" evidence="6">
    <location>
        <begin position="734"/>
        <end position="761"/>
    </location>
</feature>
<feature type="compositionally biased region" description="Low complexity" evidence="7">
    <location>
        <begin position="25"/>
        <end position="43"/>
    </location>
</feature>
<evidence type="ECO:0000256" key="3">
    <source>
        <dbReference type="ARBA" id="ARBA00022490"/>
    </source>
</evidence>
<keyword evidence="3" id="KW-0963">Cytoplasm</keyword>
<feature type="compositionally biased region" description="Pro residues" evidence="7">
    <location>
        <begin position="15"/>
        <end position="24"/>
    </location>
</feature>
<feature type="region of interest" description="Disordered" evidence="7">
    <location>
        <begin position="466"/>
        <end position="501"/>
    </location>
</feature>
<keyword evidence="2" id="KW-0880">Kelch repeat</keyword>
<feature type="region of interest" description="Disordered" evidence="7">
    <location>
        <begin position="771"/>
        <end position="798"/>
    </location>
</feature>
<feature type="compositionally biased region" description="Polar residues" evidence="7">
    <location>
        <begin position="45"/>
        <end position="60"/>
    </location>
</feature>